<keyword evidence="2" id="KW-0614">Plasmid</keyword>
<dbReference type="SUPFAM" id="SSF52540">
    <property type="entry name" value="P-loop containing nucleoside triphosphate hydrolases"/>
    <property type="match status" value="1"/>
</dbReference>
<proteinExistence type="predicted"/>
<reference evidence="2" key="1">
    <citation type="submission" date="2021-05" db="EMBL/GenBank/DDBJ databases">
        <title>Enterococcus faecalis.</title>
        <authorList>
            <person name="Du X."/>
        </authorList>
    </citation>
    <scope>NUCLEOTIDE SEQUENCE</scope>
    <source>
        <plasmid evidence="2">pE1123</plasmid>
    </source>
</reference>
<organism evidence="2">
    <name type="scientific">Enterococcus sp. E1123</name>
    <dbReference type="NCBI Taxonomy" id="2836368"/>
    <lineage>
        <taxon>Bacteria</taxon>
        <taxon>Bacillati</taxon>
        <taxon>Bacillota</taxon>
        <taxon>Bacilli</taxon>
        <taxon>Lactobacillales</taxon>
        <taxon>Enterococcaceae</taxon>
        <taxon>Enterococcus</taxon>
    </lineage>
</organism>
<accession>A0A8E7CBK2</accession>
<protein>
    <submittedName>
        <fullName evidence="2">TGBp1 family protein</fullName>
    </submittedName>
</protein>
<dbReference type="RefSeq" id="WP_126263108.1">
    <property type="nucleotide sequence ID" value="NZ_CP075560.1"/>
</dbReference>
<sequence length="552" mass="63739">MDIMNTTKDDQLINSMLRLCDDSIVHNPEQFFRKKELQNLYQFSEKLLPVLTNIPKADNYFIGHSVSIGITRQFDVLRFSAKKVVNIELKDCMPSKGLEAIKSQLIKNQFFLKVLGKEIISCTYVADIEKIYTLTADDELNVLEFERLGELIPLDSLDVNELESQQLTNFIISPYSETDRFVSHTYFLTDQQLTKKYEIIQSNSKKIGVIGGAGTGKSILLFDLAQTWVKEGKKVLVIFVGQLNNYMSISEKFGFEIVPIWLMNRKEILEGAYDIVIVDEAQRLMTDQYEFLIKLETKIILSVDRSQTLHPSEADRNIEGEIEVNPNFKVVKLGEKIRTDKELADFISKLMNLSARNISPHDYNNISINYFESREVAKDFIDNKVAHDCWISIEFTEYVTQFTGTKKKSMISNRSLSAHEVVGKEYDKVIIVIDNLVRRGRDGKLIYLSGEEWYPYLEMRLLLEALTRVRSKLMLVVVNNADMYVDIQRNLLSWKNDQLAGIKTYDKELNYDGWDNAIGNLEIHVNGIMYKASKVEYIEKTRKVKVSYFAVE</sequence>
<dbReference type="InterPro" id="IPR018647">
    <property type="entry name" value="SLFN_3-like_DNA/RNA_helicase"/>
</dbReference>
<dbReference type="InterPro" id="IPR027417">
    <property type="entry name" value="P-loop_NTPase"/>
</dbReference>
<evidence type="ECO:0000259" key="1">
    <source>
        <dbReference type="Pfam" id="PF09848"/>
    </source>
</evidence>
<geneLocation type="plasmid" evidence="2">
    <name>pE1123</name>
</geneLocation>
<evidence type="ECO:0000313" key="2">
    <source>
        <dbReference type="EMBL" id="QVW15802.1"/>
    </source>
</evidence>
<dbReference type="AlphaFoldDB" id="A0A8E7CBK2"/>
<feature type="domain" description="Schlafen group 3-like DNA/RNA helicase" evidence="1">
    <location>
        <begin position="209"/>
        <end position="384"/>
    </location>
</feature>
<dbReference type="Gene3D" id="3.40.50.300">
    <property type="entry name" value="P-loop containing nucleotide triphosphate hydrolases"/>
    <property type="match status" value="1"/>
</dbReference>
<dbReference type="EMBL" id="CP075560">
    <property type="protein sequence ID" value="QVW15802.1"/>
    <property type="molecule type" value="Genomic_DNA"/>
</dbReference>
<dbReference type="Pfam" id="PF09848">
    <property type="entry name" value="SLFN-g3_helicase"/>
    <property type="match status" value="1"/>
</dbReference>
<gene>
    <name evidence="2" type="ORF">KI246_00330</name>
</gene>
<name>A0A8E7CBK2_9ENTE</name>